<keyword evidence="6" id="KW-0999">Mitochondrion inner membrane</keyword>
<keyword evidence="9 12" id="KW-0472">Membrane</keyword>
<evidence type="ECO:0000256" key="11">
    <source>
        <dbReference type="ARBA" id="ARBA00037259"/>
    </source>
</evidence>
<evidence type="ECO:0000256" key="1">
    <source>
        <dbReference type="ARBA" id="ARBA00004448"/>
    </source>
</evidence>
<evidence type="ECO:0000256" key="5">
    <source>
        <dbReference type="ARBA" id="ARBA00022737"/>
    </source>
</evidence>
<comment type="function">
    <text evidence="11">Putative antiporter that exchanges dicarboxylates and sulfur oxoanions across the inner membrane of mitochondria.</text>
</comment>
<keyword evidence="4 12" id="KW-0812">Transmembrane</keyword>
<dbReference type="InterPro" id="IPR023395">
    <property type="entry name" value="MCP_dom_sf"/>
</dbReference>
<keyword evidence="5" id="KW-0677">Repeat</keyword>
<keyword evidence="3 13" id="KW-0813">Transport</keyword>
<dbReference type="RefSeq" id="XP_029340025.1">
    <property type="nucleotide sequence ID" value="XM_029484165.1"/>
</dbReference>
<comment type="similarity">
    <text evidence="2 13">Belongs to the mitochondrial carrier (TC 2.A.29) family.</text>
</comment>
<dbReference type="Pfam" id="PF00153">
    <property type="entry name" value="Mito_carr"/>
    <property type="match status" value="3"/>
</dbReference>
<evidence type="ECO:0000256" key="3">
    <source>
        <dbReference type="ARBA" id="ARBA00022448"/>
    </source>
</evidence>
<evidence type="ECO:0000256" key="10">
    <source>
        <dbReference type="ARBA" id="ARBA00035937"/>
    </source>
</evidence>
<dbReference type="InterPro" id="IPR051508">
    <property type="entry name" value="Mito_Carrier_Antiporter"/>
</dbReference>
<proteinExistence type="inferred from homology"/>
<reference evidence="15" key="1">
    <citation type="submission" date="2025-08" db="UniProtKB">
        <authorList>
            <consortium name="RefSeq"/>
        </authorList>
    </citation>
    <scope>IDENTIFICATION</scope>
</reference>
<name>A0A6P7RXB0_MUSCR</name>
<feature type="repeat" description="Solcar" evidence="12">
    <location>
        <begin position="152"/>
        <end position="243"/>
    </location>
</feature>
<dbReference type="GeneID" id="110304600"/>
<keyword evidence="8" id="KW-0496">Mitochondrion</keyword>
<keyword evidence="14" id="KW-1185">Reference proteome</keyword>
<dbReference type="InterPro" id="IPR018108">
    <property type="entry name" value="MCP_transmembrane"/>
</dbReference>
<dbReference type="SUPFAM" id="SSF103506">
    <property type="entry name" value="Mitochondrial carrier"/>
    <property type="match status" value="1"/>
</dbReference>
<dbReference type="Gene3D" id="1.50.40.10">
    <property type="entry name" value="Mitochondrial carrier domain"/>
    <property type="match status" value="2"/>
</dbReference>
<dbReference type="CTD" id="399512"/>
<dbReference type="Proteomes" id="UP000515126">
    <property type="component" value="Chromosome 11"/>
</dbReference>
<evidence type="ECO:0000256" key="8">
    <source>
        <dbReference type="ARBA" id="ARBA00023128"/>
    </source>
</evidence>
<organism evidence="14 15">
    <name type="scientific">Mus caroli</name>
    <name type="common">Ryukyu mouse</name>
    <name type="synonym">Ricefield mouse</name>
    <dbReference type="NCBI Taxonomy" id="10089"/>
    <lineage>
        <taxon>Eukaryota</taxon>
        <taxon>Metazoa</taxon>
        <taxon>Chordata</taxon>
        <taxon>Craniata</taxon>
        <taxon>Vertebrata</taxon>
        <taxon>Euteleostomi</taxon>
        <taxon>Mammalia</taxon>
        <taxon>Eutheria</taxon>
        <taxon>Euarchontoglires</taxon>
        <taxon>Glires</taxon>
        <taxon>Rodentia</taxon>
        <taxon>Myomorpha</taxon>
        <taxon>Muroidea</taxon>
        <taxon>Muridae</taxon>
        <taxon>Murinae</taxon>
        <taxon>Mus</taxon>
        <taxon>Mus</taxon>
    </lineage>
</organism>
<dbReference type="PANTHER" id="PTHR45928">
    <property type="entry name" value="RE38146P"/>
    <property type="match status" value="1"/>
</dbReference>
<comment type="catalytic activity">
    <reaction evidence="10">
        <text>a dicarboxylate(in) + sulfate(out) = a dicarboxylate(out) + sulfate(in)</text>
        <dbReference type="Rhea" id="RHEA:76595"/>
        <dbReference type="ChEBI" id="CHEBI:16189"/>
        <dbReference type="ChEBI" id="CHEBI:28965"/>
    </reaction>
</comment>
<comment type="subcellular location">
    <subcellularLocation>
        <location evidence="1">Mitochondrion inner membrane</location>
        <topology evidence="1">Multi-pass membrane protein</topology>
    </subcellularLocation>
</comment>
<gene>
    <name evidence="15" type="primary">Slc25a35</name>
</gene>
<evidence type="ECO:0000256" key="2">
    <source>
        <dbReference type="ARBA" id="ARBA00006375"/>
    </source>
</evidence>
<evidence type="ECO:0000313" key="14">
    <source>
        <dbReference type="Proteomes" id="UP000515126"/>
    </source>
</evidence>
<evidence type="ECO:0000256" key="7">
    <source>
        <dbReference type="ARBA" id="ARBA00022989"/>
    </source>
</evidence>
<sequence>MDFLMSGVAACGACVFTNPLEVVKTRMQLQGELQAPGTYQRHYRNVFHAFFTIGKVDGLAALQKGLGPALLYQFLMNGIRLGTYGLAESRGYLHTNEGTHSPVRSAAAGALAGVMGAYLGSPIYMVKTHLQAQAASEIAVGHQYKHQIFPPQSWKVALAAAMVSGVAIVVAMTPFDVASTRLYNQPTDTRGKGLMYRGILDALLQTARTEGFFGMYKGIGASYFRLGPHTILSLFFWDQLRSFYNTYAK</sequence>
<feature type="repeat" description="Solcar" evidence="12">
    <location>
        <begin position="1"/>
        <end position="90"/>
    </location>
</feature>
<dbReference type="PROSITE" id="PS50920">
    <property type="entry name" value="SOLCAR"/>
    <property type="match status" value="2"/>
</dbReference>
<evidence type="ECO:0000256" key="13">
    <source>
        <dbReference type="RuleBase" id="RU000488"/>
    </source>
</evidence>
<evidence type="ECO:0000256" key="12">
    <source>
        <dbReference type="PROSITE-ProRule" id="PRU00282"/>
    </source>
</evidence>
<dbReference type="AlphaFoldDB" id="A0A6P7RXB0"/>
<accession>A0A6P7RXB0</accession>
<evidence type="ECO:0000256" key="9">
    <source>
        <dbReference type="ARBA" id="ARBA00023136"/>
    </source>
</evidence>
<evidence type="ECO:0000313" key="15">
    <source>
        <dbReference type="RefSeq" id="XP_029340025.1"/>
    </source>
</evidence>
<dbReference type="GO" id="GO:0005743">
    <property type="term" value="C:mitochondrial inner membrane"/>
    <property type="evidence" value="ECO:0007669"/>
    <property type="project" value="UniProtKB-SubCell"/>
</dbReference>
<protein>
    <submittedName>
        <fullName evidence="15">Solute carrier family 25 member 35 isoform X2</fullName>
    </submittedName>
</protein>
<evidence type="ECO:0000256" key="6">
    <source>
        <dbReference type="ARBA" id="ARBA00022792"/>
    </source>
</evidence>
<evidence type="ECO:0000256" key="4">
    <source>
        <dbReference type="ARBA" id="ARBA00022692"/>
    </source>
</evidence>
<keyword evidence="7" id="KW-1133">Transmembrane helix</keyword>
<dbReference type="PANTHER" id="PTHR45928:SF2">
    <property type="entry name" value="SOLUTE CARRIER FAMILY 25 MEMBER 35"/>
    <property type="match status" value="1"/>
</dbReference>